<sequence length="317" mass="35417">MAATVGGSDGGGGGMDRISSLPDDLLHVILVHLHDTAAAARTSVLSRRWRHVWAHLPELSFHLNRDVDAALAAHAAGTPVSLLEIGLPTWKPTRAADPRVLPNRLLQFASRRVAGEIRLALHPSMHRVDEIVLPTCGRATAIKLSICRHTLRFQQPHPGGGAFAALATLRIENAYVYGGELEDVVSSRCCPRLKELFLEQVTLMDQDHWLSLRSDSVERLEMAVNVYAHLRLQVIAPELRILSPRSRTLADCHIVTPKLSELYWRGRYDPVRHHIREAGSHLRRLEIGGTDSVEPMLMRRFNTAHKLRVTIIVTQVR</sequence>
<dbReference type="PANTHER" id="PTHR34709:SF72">
    <property type="entry name" value="OS07G0130000 PROTEIN"/>
    <property type="match status" value="1"/>
</dbReference>
<dbReference type="Pfam" id="PF00646">
    <property type="entry name" value="F-box"/>
    <property type="match status" value="1"/>
</dbReference>
<reference evidence="2" key="1">
    <citation type="submission" date="2024-10" db="EMBL/GenBank/DDBJ databases">
        <authorList>
            <person name="Ryan C."/>
        </authorList>
    </citation>
    <scope>NUCLEOTIDE SEQUENCE [LARGE SCALE GENOMIC DNA]</scope>
</reference>
<organism evidence="2 3">
    <name type="scientific">Urochloa decumbens</name>
    <dbReference type="NCBI Taxonomy" id="240449"/>
    <lineage>
        <taxon>Eukaryota</taxon>
        <taxon>Viridiplantae</taxon>
        <taxon>Streptophyta</taxon>
        <taxon>Embryophyta</taxon>
        <taxon>Tracheophyta</taxon>
        <taxon>Spermatophyta</taxon>
        <taxon>Magnoliopsida</taxon>
        <taxon>Liliopsida</taxon>
        <taxon>Poales</taxon>
        <taxon>Poaceae</taxon>
        <taxon>PACMAD clade</taxon>
        <taxon>Panicoideae</taxon>
        <taxon>Panicodae</taxon>
        <taxon>Paniceae</taxon>
        <taxon>Melinidinae</taxon>
        <taxon>Urochloa</taxon>
    </lineage>
</organism>
<evidence type="ECO:0000259" key="1">
    <source>
        <dbReference type="Pfam" id="PF00646"/>
    </source>
</evidence>
<keyword evidence="3" id="KW-1185">Reference proteome</keyword>
<evidence type="ECO:0000313" key="3">
    <source>
        <dbReference type="Proteomes" id="UP001497457"/>
    </source>
</evidence>
<accession>A0ABC9G1Y0</accession>
<dbReference type="InterPro" id="IPR055312">
    <property type="entry name" value="FBL15-like"/>
</dbReference>
<dbReference type="InterPro" id="IPR036047">
    <property type="entry name" value="F-box-like_dom_sf"/>
</dbReference>
<dbReference type="PANTHER" id="PTHR34709">
    <property type="entry name" value="OS10G0396666 PROTEIN"/>
    <property type="match status" value="1"/>
</dbReference>
<proteinExistence type="predicted"/>
<dbReference type="Proteomes" id="UP001497457">
    <property type="component" value="Chromosome 8b"/>
</dbReference>
<evidence type="ECO:0000313" key="2">
    <source>
        <dbReference type="EMBL" id="CAL5086251.1"/>
    </source>
</evidence>
<protein>
    <recommendedName>
        <fullName evidence="1">F-box domain-containing protein</fullName>
    </recommendedName>
</protein>
<name>A0ABC9G1Y0_9POAL</name>
<gene>
    <name evidence="2" type="ORF">URODEC1_LOCUS111492</name>
</gene>
<feature type="domain" description="F-box" evidence="1">
    <location>
        <begin position="18"/>
        <end position="57"/>
    </location>
</feature>
<dbReference type="AlphaFoldDB" id="A0ABC9G1Y0"/>
<dbReference type="SUPFAM" id="SSF81383">
    <property type="entry name" value="F-box domain"/>
    <property type="match status" value="1"/>
</dbReference>
<dbReference type="EMBL" id="OZ075118">
    <property type="protein sequence ID" value="CAL5086251.1"/>
    <property type="molecule type" value="Genomic_DNA"/>
</dbReference>
<dbReference type="InterPro" id="IPR001810">
    <property type="entry name" value="F-box_dom"/>
</dbReference>